<keyword evidence="2" id="KW-1185">Reference proteome</keyword>
<proteinExistence type="predicted"/>
<feature type="region of interest" description="Disordered" evidence="1">
    <location>
        <begin position="1"/>
        <end position="23"/>
    </location>
</feature>
<evidence type="ECO:0000313" key="3">
    <source>
        <dbReference type="WBParaSite" id="L893_g17967.t1"/>
    </source>
</evidence>
<organism evidence="2 3">
    <name type="scientific">Steinernema glaseri</name>
    <dbReference type="NCBI Taxonomy" id="37863"/>
    <lineage>
        <taxon>Eukaryota</taxon>
        <taxon>Metazoa</taxon>
        <taxon>Ecdysozoa</taxon>
        <taxon>Nematoda</taxon>
        <taxon>Chromadorea</taxon>
        <taxon>Rhabditida</taxon>
        <taxon>Tylenchina</taxon>
        <taxon>Panagrolaimomorpha</taxon>
        <taxon>Strongyloidoidea</taxon>
        <taxon>Steinernematidae</taxon>
        <taxon>Steinernema</taxon>
    </lineage>
</organism>
<name>A0A1I7YMP1_9BILA</name>
<dbReference type="Proteomes" id="UP000095287">
    <property type="component" value="Unplaced"/>
</dbReference>
<evidence type="ECO:0000256" key="1">
    <source>
        <dbReference type="SAM" id="MobiDB-lite"/>
    </source>
</evidence>
<sequence length="131" mass="14091">MSNPTPPGSNSNSPQATTTVSGNMSKVLGNLPVHFPEFSGRPGTMPFSEFYDVFQAKANGRGSNEQQTGTALMGFLTGPALSFVNRLPDQTKSFYLDLVKALADRFDLSEEQTILHKTAAAATTNSKPVRH</sequence>
<dbReference type="AlphaFoldDB" id="A0A1I7YMP1"/>
<accession>A0A1I7YMP1</accession>
<reference evidence="3" key="1">
    <citation type="submission" date="2016-11" db="UniProtKB">
        <authorList>
            <consortium name="WormBaseParasite"/>
        </authorList>
    </citation>
    <scope>IDENTIFICATION</scope>
</reference>
<protein>
    <submittedName>
        <fullName evidence="3">DUF4939 domain-containing protein</fullName>
    </submittedName>
</protein>
<dbReference type="WBParaSite" id="L893_g17967.t1">
    <property type="protein sequence ID" value="L893_g17967.t1"/>
    <property type="gene ID" value="L893_g17967"/>
</dbReference>
<evidence type="ECO:0000313" key="2">
    <source>
        <dbReference type="Proteomes" id="UP000095287"/>
    </source>
</evidence>